<dbReference type="Proteomes" id="UP001160148">
    <property type="component" value="Unassembled WGS sequence"/>
</dbReference>
<gene>
    <name evidence="2" type="ORF">MEUPH1_LOCUS24895</name>
</gene>
<evidence type="ECO:0000313" key="3">
    <source>
        <dbReference type="Proteomes" id="UP001160148"/>
    </source>
</evidence>
<sequence>MNYLVFNNNNYCYKNILRSYRVKSQSTSNNLWSQQQLSGPAAATASTRPSSSHAPRAAEGLGKPNRATAEVCGQDVTCVDVFTFRAGSVGGGGSRKTKKSDGKGLWGQDMTYVDVFKFRTGSVGGGGSRKAEPRDGKGLWGQDVTYVDVFTFRAGSVGGGLGNPKRRAPELSVSNV</sequence>
<feature type="compositionally biased region" description="Low complexity" evidence="1">
    <location>
        <begin position="40"/>
        <end position="58"/>
    </location>
</feature>
<evidence type="ECO:0000256" key="1">
    <source>
        <dbReference type="SAM" id="MobiDB-lite"/>
    </source>
</evidence>
<keyword evidence="3" id="KW-1185">Reference proteome</keyword>
<evidence type="ECO:0000313" key="2">
    <source>
        <dbReference type="EMBL" id="CAI6370814.1"/>
    </source>
</evidence>
<feature type="region of interest" description="Disordered" evidence="1">
    <location>
        <begin position="31"/>
        <end position="62"/>
    </location>
</feature>
<dbReference type="AlphaFoldDB" id="A0AAV0XQC9"/>
<proteinExistence type="predicted"/>
<protein>
    <submittedName>
        <fullName evidence="2">Uncharacterized protein</fullName>
    </submittedName>
</protein>
<reference evidence="2 3" key="1">
    <citation type="submission" date="2023-01" db="EMBL/GenBank/DDBJ databases">
        <authorList>
            <person name="Whitehead M."/>
        </authorList>
    </citation>
    <scope>NUCLEOTIDE SEQUENCE [LARGE SCALE GENOMIC DNA]</scope>
</reference>
<comment type="caution">
    <text evidence="2">The sequence shown here is derived from an EMBL/GenBank/DDBJ whole genome shotgun (WGS) entry which is preliminary data.</text>
</comment>
<accession>A0AAV0XQC9</accession>
<name>A0AAV0XQC9_9HEMI</name>
<organism evidence="2 3">
    <name type="scientific">Macrosiphum euphorbiae</name>
    <name type="common">potato aphid</name>
    <dbReference type="NCBI Taxonomy" id="13131"/>
    <lineage>
        <taxon>Eukaryota</taxon>
        <taxon>Metazoa</taxon>
        <taxon>Ecdysozoa</taxon>
        <taxon>Arthropoda</taxon>
        <taxon>Hexapoda</taxon>
        <taxon>Insecta</taxon>
        <taxon>Pterygota</taxon>
        <taxon>Neoptera</taxon>
        <taxon>Paraneoptera</taxon>
        <taxon>Hemiptera</taxon>
        <taxon>Sternorrhyncha</taxon>
        <taxon>Aphidomorpha</taxon>
        <taxon>Aphidoidea</taxon>
        <taxon>Aphididae</taxon>
        <taxon>Macrosiphini</taxon>
        <taxon>Macrosiphum</taxon>
    </lineage>
</organism>
<dbReference type="EMBL" id="CARXXK010000560">
    <property type="protein sequence ID" value="CAI6370814.1"/>
    <property type="molecule type" value="Genomic_DNA"/>
</dbReference>